<name>A0A4R3YLR0_9GAMM</name>
<protein>
    <submittedName>
        <fullName evidence="5">Diguanylate cyclase/phosphodiesterase</fullName>
    </submittedName>
</protein>
<dbReference type="CDD" id="cd01949">
    <property type="entry name" value="GGDEF"/>
    <property type="match status" value="1"/>
</dbReference>
<comment type="caution">
    <text evidence="5">The sequence shown here is derived from an EMBL/GenBank/DDBJ whole genome shotgun (WGS) entry which is preliminary data.</text>
</comment>
<reference evidence="5 6" key="1">
    <citation type="submission" date="2019-03" db="EMBL/GenBank/DDBJ databases">
        <title>Above-ground endophytic microbial communities from plants in different locations in the United States.</title>
        <authorList>
            <person name="Frank C."/>
        </authorList>
    </citation>
    <scope>NUCLEOTIDE SEQUENCE [LARGE SCALE GENOMIC DNA]</scope>
    <source>
        <strain evidence="5 6">LP_13_YM</strain>
    </source>
</reference>
<dbReference type="AlphaFoldDB" id="A0A4R3YLR0"/>
<dbReference type="PROSITE" id="PS50887">
    <property type="entry name" value="GGDEF"/>
    <property type="match status" value="1"/>
</dbReference>
<evidence type="ECO:0000259" key="4">
    <source>
        <dbReference type="PROSITE" id="PS50887"/>
    </source>
</evidence>
<keyword evidence="2" id="KW-1133">Transmembrane helix</keyword>
<dbReference type="SMART" id="SM00267">
    <property type="entry name" value="GGDEF"/>
    <property type="match status" value="1"/>
</dbReference>
<dbReference type="SUPFAM" id="SSF141868">
    <property type="entry name" value="EAL domain-like"/>
    <property type="match status" value="1"/>
</dbReference>
<feature type="domain" description="GGDEF" evidence="4">
    <location>
        <begin position="116"/>
        <end position="249"/>
    </location>
</feature>
<dbReference type="InterPro" id="IPR000160">
    <property type="entry name" value="GGDEF_dom"/>
</dbReference>
<proteinExistence type="predicted"/>
<dbReference type="InterPro" id="IPR052155">
    <property type="entry name" value="Biofilm_reg_signaling"/>
</dbReference>
<sequence length="517" mass="57277">MLTERLVENGLGTAVSNCVRASFSTPGDLPRCAGALAFGAGAEWTIALLAVSVMVTAFVFFLIFQRRHRSQRLRDPREQARRALAFHAYHDTLTGLPNRAFLMHELQEALASTEKPALAVMFIDLDGFKSINDTLGHQAGDSFLRAVATSLRSSVRERDTVSRFGGDEFVVVVQSYGGMENLVRVCRKVLDLVSQPVNVAGQLVAVSPSIGVAVAPHDGRDAETLLRNADAAMYAVKETGKADFRFYEEGMHEQARERLALTVELREALQRGELSVEYQPKRNLRSGALAGVEALARWHHPTRGDVPPTVFVAVAERSGLIHALGEYMLHSVLQQVCDWDAVGTRVDYVAINLSMHELSRPAFVDTLHRAVKSFGVDPMRIRFELTESSAMRQPEETLRQLRKLRSHGFALLIDDFGAGYWNLGHLRELPVGTIKIDQSFVRGSAYNLADREITEAIVGLAKKLNMETIAEGVETEAQADWLRDMGCDIGQGYFFARPMTADAFLQYLKPSMTAYAH</sequence>
<dbReference type="Gene3D" id="3.20.20.450">
    <property type="entry name" value="EAL domain"/>
    <property type="match status" value="1"/>
</dbReference>
<dbReference type="PANTHER" id="PTHR44757">
    <property type="entry name" value="DIGUANYLATE CYCLASE DGCP"/>
    <property type="match status" value="1"/>
</dbReference>
<dbReference type="NCBIfam" id="TIGR00254">
    <property type="entry name" value="GGDEF"/>
    <property type="match status" value="1"/>
</dbReference>
<dbReference type="EMBL" id="SMCS01000005">
    <property type="protein sequence ID" value="TCV93226.1"/>
    <property type="molecule type" value="Genomic_DNA"/>
</dbReference>
<keyword evidence="2" id="KW-0812">Transmembrane</keyword>
<dbReference type="InterPro" id="IPR035919">
    <property type="entry name" value="EAL_sf"/>
</dbReference>
<dbReference type="GO" id="GO:0003824">
    <property type="term" value="F:catalytic activity"/>
    <property type="evidence" value="ECO:0007669"/>
    <property type="project" value="UniProtKB-ARBA"/>
</dbReference>
<dbReference type="CDD" id="cd01948">
    <property type="entry name" value="EAL"/>
    <property type="match status" value="1"/>
</dbReference>
<feature type="transmembrane region" description="Helical" evidence="2">
    <location>
        <begin position="44"/>
        <end position="64"/>
    </location>
</feature>
<dbReference type="Proteomes" id="UP000295645">
    <property type="component" value="Unassembled WGS sequence"/>
</dbReference>
<evidence type="ECO:0000313" key="6">
    <source>
        <dbReference type="Proteomes" id="UP000295645"/>
    </source>
</evidence>
<evidence type="ECO:0000256" key="2">
    <source>
        <dbReference type="SAM" id="Phobius"/>
    </source>
</evidence>
<dbReference type="InterPro" id="IPR043128">
    <property type="entry name" value="Rev_trsase/Diguanyl_cyclase"/>
</dbReference>
<dbReference type="PANTHER" id="PTHR44757:SF2">
    <property type="entry name" value="BIOFILM ARCHITECTURE MAINTENANCE PROTEIN MBAA"/>
    <property type="match status" value="1"/>
</dbReference>
<dbReference type="Pfam" id="PF00563">
    <property type="entry name" value="EAL"/>
    <property type="match status" value="1"/>
</dbReference>
<dbReference type="InterPro" id="IPR029787">
    <property type="entry name" value="Nucleotide_cyclase"/>
</dbReference>
<organism evidence="5 6">
    <name type="scientific">Luteibacter rhizovicinus</name>
    <dbReference type="NCBI Taxonomy" id="242606"/>
    <lineage>
        <taxon>Bacteria</taxon>
        <taxon>Pseudomonadati</taxon>
        <taxon>Pseudomonadota</taxon>
        <taxon>Gammaproteobacteria</taxon>
        <taxon>Lysobacterales</taxon>
        <taxon>Rhodanobacteraceae</taxon>
        <taxon>Luteibacter</taxon>
    </lineage>
</organism>
<dbReference type="RefSeq" id="WP_132144865.1">
    <property type="nucleotide sequence ID" value="NZ_SMCS01000005.1"/>
</dbReference>
<evidence type="ECO:0000256" key="1">
    <source>
        <dbReference type="ARBA" id="ARBA00001946"/>
    </source>
</evidence>
<dbReference type="FunFam" id="3.30.70.270:FF:000001">
    <property type="entry name" value="Diguanylate cyclase domain protein"/>
    <property type="match status" value="1"/>
</dbReference>
<evidence type="ECO:0000313" key="5">
    <source>
        <dbReference type="EMBL" id="TCV93226.1"/>
    </source>
</evidence>
<evidence type="ECO:0000259" key="3">
    <source>
        <dbReference type="PROSITE" id="PS50883"/>
    </source>
</evidence>
<gene>
    <name evidence="5" type="ORF">EC912_10586</name>
</gene>
<feature type="domain" description="EAL" evidence="3">
    <location>
        <begin position="258"/>
        <end position="512"/>
    </location>
</feature>
<dbReference type="PROSITE" id="PS50883">
    <property type="entry name" value="EAL"/>
    <property type="match status" value="1"/>
</dbReference>
<dbReference type="OrthoDB" id="9804951at2"/>
<dbReference type="Pfam" id="PF00990">
    <property type="entry name" value="GGDEF"/>
    <property type="match status" value="1"/>
</dbReference>
<keyword evidence="6" id="KW-1185">Reference proteome</keyword>
<dbReference type="Gene3D" id="3.30.70.270">
    <property type="match status" value="1"/>
</dbReference>
<keyword evidence="2" id="KW-0472">Membrane</keyword>
<dbReference type="SMART" id="SM00052">
    <property type="entry name" value="EAL"/>
    <property type="match status" value="1"/>
</dbReference>
<comment type="cofactor">
    <cofactor evidence="1">
        <name>Mg(2+)</name>
        <dbReference type="ChEBI" id="CHEBI:18420"/>
    </cofactor>
</comment>
<dbReference type="SUPFAM" id="SSF55073">
    <property type="entry name" value="Nucleotide cyclase"/>
    <property type="match status" value="1"/>
</dbReference>
<dbReference type="InterPro" id="IPR001633">
    <property type="entry name" value="EAL_dom"/>
</dbReference>
<accession>A0A4R3YLR0</accession>